<dbReference type="PANTHER" id="PTHR43280">
    <property type="entry name" value="ARAC-FAMILY TRANSCRIPTIONAL REGULATOR"/>
    <property type="match status" value="1"/>
</dbReference>
<dbReference type="AlphaFoldDB" id="A0A3T1D6A1"/>
<sequence length="530" mass="60992">MTLHIQNEQLYLFSTIHYYQHRESADLNKMGLNEAVSHFLFVASGKGTIEMDETIYSVESLQLYFLPEGTALQGMLFGHHIQYYIIGFQMISLSKQGNQWIGEQSAANSGLLLAGYIELQDNTSIHPEIKNLYETNLLPNNRTHSNLILQKLLLDIHNQRAIPTEIHSDSTPKWNGIEESIHYMQANLSKKMDRDSLAAIAKLTPSSYCRSFKKAKGVAPMDYLTHIRMEQAKLLLSTGITCKQVAYRLGYVSEYYFSRVFKKMTGLPPTIYMKRDHSRIAVASRFGIHLNLESLGIEPVVVIDCYHHPGIEQEDYNRRLMSQLEELKAAQPDLIIGDYSHASFSEPFKRIASTAFLNYDLDWVVPHRKIAELVGREKEAQKVIEDLDERIAQVKQRIKAMDAPPRVVVMQIMGDHFYLQGVNNHPLNKLLYTELGLLPGKHVPKHKMRMELYPTHLPDVEADQLWIRLYSDTADVMQTLQRMQEQPHWSNIAAVRNDQAHFINNWLIMSWTPQGRSQIVDEVMAYLKIV</sequence>
<dbReference type="Pfam" id="PF12833">
    <property type="entry name" value="HTH_18"/>
    <property type="match status" value="1"/>
</dbReference>
<dbReference type="InterPro" id="IPR018060">
    <property type="entry name" value="HTH_AraC"/>
</dbReference>
<keyword evidence="1" id="KW-0805">Transcription regulation</keyword>
<dbReference type="Gene3D" id="3.40.50.1980">
    <property type="entry name" value="Nitrogenase molybdenum iron protein domain"/>
    <property type="match status" value="2"/>
</dbReference>
<feature type="domain" description="Fe/B12 periplasmic-binding" evidence="6">
    <location>
        <begin position="280"/>
        <end position="530"/>
    </location>
</feature>
<evidence type="ECO:0000259" key="5">
    <source>
        <dbReference type="PROSITE" id="PS01124"/>
    </source>
</evidence>
<dbReference type="GO" id="GO:0003700">
    <property type="term" value="F:DNA-binding transcription factor activity"/>
    <property type="evidence" value="ECO:0007669"/>
    <property type="project" value="InterPro"/>
</dbReference>
<dbReference type="PROSITE" id="PS50983">
    <property type="entry name" value="FE_B12_PBP"/>
    <property type="match status" value="1"/>
</dbReference>
<proteinExistence type="predicted"/>
<evidence type="ECO:0000259" key="6">
    <source>
        <dbReference type="PROSITE" id="PS50983"/>
    </source>
</evidence>
<name>A0A3T1D6A1_9BACL</name>
<reference evidence="7 8" key="1">
    <citation type="submission" date="2019-01" db="EMBL/GenBank/DDBJ databases">
        <title>Complete genome sequence of Cohnella hallensis HS21 isolated from Korean fir (Abies koreana) rhizospheric soil.</title>
        <authorList>
            <person name="Jiang L."/>
            <person name="Kang S.W."/>
            <person name="Kim S."/>
            <person name="Jung J."/>
            <person name="Kim C.Y."/>
            <person name="Kim D.H."/>
            <person name="Kim S.W."/>
            <person name="Lee J."/>
        </authorList>
    </citation>
    <scope>NUCLEOTIDE SEQUENCE [LARGE SCALE GENOMIC DNA]</scope>
    <source>
        <strain evidence="7 8">HS21</strain>
    </source>
</reference>
<organism evidence="7 8">
    <name type="scientific">Cohnella abietis</name>
    <dbReference type="NCBI Taxonomy" id="2507935"/>
    <lineage>
        <taxon>Bacteria</taxon>
        <taxon>Bacillati</taxon>
        <taxon>Bacillota</taxon>
        <taxon>Bacilli</taxon>
        <taxon>Bacillales</taxon>
        <taxon>Paenibacillaceae</taxon>
        <taxon>Cohnella</taxon>
    </lineage>
</organism>
<evidence type="ECO:0000256" key="1">
    <source>
        <dbReference type="ARBA" id="ARBA00023015"/>
    </source>
</evidence>
<evidence type="ECO:0000256" key="3">
    <source>
        <dbReference type="ARBA" id="ARBA00023163"/>
    </source>
</evidence>
<dbReference type="Pfam" id="PF01497">
    <property type="entry name" value="Peripla_BP_2"/>
    <property type="match status" value="1"/>
</dbReference>
<evidence type="ECO:0000256" key="4">
    <source>
        <dbReference type="SAM" id="Coils"/>
    </source>
</evidence>
<evidence type="ECO:0000313" key="8">
    <source>
        <dbReference type="Proteomes" id="UP000289856"/>
    </source>
</evidence>
<dbReference type="InterPro" id="IPR002491">
    <property type="entry name" value="ABC_transptr_periplasmic_BD"/>
</dbReference>
<feature type="domain" description="HTH araC/xylS-type" evidence="5">
    <location>
        <begin position="178"/>
        <end position="275"/>
    </location>
</feature>
<dbReference type="SUPFAM" id="SSF46689">
    <property type="entry name" value="Homeodomain-like"/>
    <property type="match status" value="2"/>
</dbReference>
<dbReference type="Gene3D" id="1.10.10.60">
    <property type="entry name" value="Homeodomain-like"/>
    <property type="match status" value="2"/>
</dbReference>
<evidence type="ECO:0000313" key="7">
    <source>
        <dbReference type="EMBL" id="BBI33589.1"/>
    </source>
</evidence>
<gene>
    <name evidence="7" type="primary">btr_3</name>
    <name evidence="7" type="ORF">KCTCHS21_29880</name>
</gene>
<dbReference type="KEGG" id="cohn:KCTCHS21_29880"/>
<evidence type="ECO:0000256" key="2">
    <source>
        <dbReference type="ARBA" id="ARBA00023125"/>
    </source>
</evidence>
<keyword evidence="8" id="KW-1185">Reference proteome</keyword>
<dbReference type="EMBL" id="AP019400">
    <property type="protein sequence ID" value="BBI33589.1"/>
    <property type="molecule type" value="Genomic_DNA"/>
</dbReference>
<feature type="coiled-coil region" evidence="4">
    <location>
        <begin position="370"/>
        <end position="397"/>
    </location>
</feature>
<dbReference type="SUPFAM" id="SSF53807">
    <property type="entry name" value="Helical backbone' metal receptor"/>
    <property type="match status" value="1"/>
</dbReference>
<accession>A0A3T1D6A1</accession>
<keyword evidence="2" id="KW-0238">DNA-binding</keyword>
<keyword evidence="3" id="KW-0804">Transcription</keyword>
<dbReference type="SMART" id="SM00342">
    <property type="entry name" value="HTH_ARAC"/>
    <property type="match status" value="1"/>
</dbReference>
<dbReference type="GO" id="GO:0043565">
    <property type="term" value="F:sequence-specific DNA binding"/>
    <property type="evidence" value="ECO:0007669"/>
    <property type="project" value="InterPro"/>
</dbReference>
<dbReference type="PANTHER" id="PTHR43280:SF2">
    <property type="entry name" value="HTH-TYPE TRANSCRIPTIONAL REGULATOR EXSA"/>
    <property type="match status" value="1"/>
</dbReference>
<protein>
    <submittedName>
        <fullName evidence="7">HTH-type transcriptional activator Btr</fullName>
    </submittedName>
</protein>
<dbReference type="RefSeq" id="WP_162309332.1">
    <property type="nucleotide sequence ID" value="NZ_AP019400.1"/>
</dbReference>
<dbReference type="InterPro" id="IPR009057">
    <property type="entry name" value="Homeodomain-like_sf"/>
</dbReference>
<dbReference type="PROSITE" id="PS01124">
    <property type="entry name" value="HTH_ARAC_FAMILY_2"/>
    <property type="match status" value="1"/>
</dbReference>
<dbReference type="Proteomes" id="UP000289856">
    <property type="component" value="Chromosome"/>
</dbReference>
<keyword evidence="4" id="KW-0175">Coiled coil</keyword>